<dbReference type="EMBL" id="JAKOGI010000331">
    <property type="protein sequence ID" value="KAJ8436754.1"/>
    <property type="molecule type" value="Genomic_DNA"/>
</dbReference>
<keyword evidence="3" id="KW-1185">Reference proteome</keyword>
<dbReference type="AlphaFoldDB" id="A0A9Q1QCL1"/>
<name>A0A9Q1QCL1_9CARY</name>
<proteinExistence type="predicted"/>
<dbReference type="InterPro" id="IPR036691">
    <property type="entry name" value="Endo/exonu/phosph_ase_sf"/>
</dbReference>
<organism evidence="2 3">
    <name type="scientific">Carnegiea gigantea</name>
    <dbReference type="NCBI Taxonomy" id="171969"/>
    <lineage>
        <taxon>Eukaryota</taxon>
        <taxon>Viridiplantae</taxon>
        <taxon>Streptophyta</taxon>
        <taxon>Embryophyta</taxon>
        <taxon>Tracheophyta</taxon>
        <taxon>Spermatophyta</taxon>
        <taxon>Magnoliopsida</taxon>
        <taxon>eudicotyledons</taxon>
        <taxon>Gunneridae</taxon>
        <taxon>Pentapetalae</taxon>
        <taxon>Caryophyllales</taxon>
        <taxon>Cactineae</taxon>
        <taxon>Cactaceae</taxon>
        <taxon>Cactoideae</taxon>
        <taxon>Echinocereeae</taxon>
        <taxon>Carnegiea</taxon>
    </lineage>
</organism>
<accession>A0A9Q1QCL1</accession>
<evidence type="ECO:0000313" key="2">
    <source>
        <dbReference type="EMBL" id="KAJ8436754.1"/>
    </source>
</evidence>
<feature type="region of interest" description="Disordered" evidence="1">
    <location>
        <begin position="1"/>
        <end position="44"/>
    </location>
</feature>
<evidence type="ECO:0000313" key="3">
    <source>
        <dbReference type="Proteomes" id="UP001153076"/>
    </source>
</evidence>
<dbReference type="Proteomes" id="UP001153076">
    <property type="component" value="Unassembled WGS sequence"/>
</dbReference>
<sequence>MFGHTADQCRRKESQRREWRVEEKRDTGGPDGHSEHPINEDGDGFHRVATRHTIRTHTTKIVEPLADETMSNSFQLLLEEDMHQIGLVGFLETKVKEENMAQVARNTCPSWHWEHNATNSKKDRILVCWQPKAYQFQVIHKTEQLIHGRVTQMSTNKKFFITFICGCNHEAQGRPIWEALVKISHTMDDPWCVLEDFNSVLH</sequence>
<dbReference type="Gene3D" id="3.60.10.10">
    <property type="entry name" value="Endonuclease/exonuclease/phosphatase"/>
    <property type="match status" value="1"/>
</dbReference>
<dbReference type="OrthoDB" id="1932741at2759"/>
<evidence type="ECO:0000256" key="1">
    <source>
        <dbReference type="SAM" id="MobiDB-lite"/>
    </source>
</evidence>
<feature type="compositionally biased region" description="Basic and acidic residues" evidence="1">
    <location>
        <begin position="7"/>
        <end position="44"/>
    </location>
</feature>
<reference evidence="2" key="1">
    <citation type="submission" date="2022-04" db="EMBL/GenBank/DDBJ databases">
        <title>Carnegiea gigantea Genome sequencing and assembly v2.</title>
        <authorList>
            <person name="Copetti D."/>
            <person name="Sanderson M.J."/>
            <person name="Burquez A."/>
            <person name="Wojciechowski M.F."/>
        </authorList>
    </citation>
    <scope>NUCLEOTIDE SEQUENCE</scope>
    <source>
        <strain evidence="2">SGP5-SGP5p</strain>
        <tissue evidence="2">Aerial part</tissue>
    </source>
</reference>
<protein>
    <submittedName>
        <fullName evidence="2">Uncharacterized protein</fullName>
    </submittedName>
</protein>
<comment type="caution">
    <text evidence="2">The sequence shown here is derived from an EMBL/GenBank/DDBJ whole genome shotgun (WGS) entry which is preliminary data.</text>
</comment>
<gene>
    <name evidence="2" type="ORF">Cgig2_009728</name>
</gene>